<dbReference type="EMBL" id="JAEAOA010000509">
    <property type="protein sequence ID" value="KAK3596486.1"/>
    <property type="molecule type" value="Genomic_DNA"/>
</dbReference>
<reference evidence="2" key="2">
    <citation type="journal article" date="2021" name="Genome Biol. Evol.">
        <title>Developing a high-quality reference genome for a parasitic bivalve with doubly uniparental inheritance (Bivalvia: Unionida).</title>
        <authorList>
            <person name="Smith C.H."/>
        </authorList>
    </citation>
    <scope>NUCLEOTIDE SEQUENCE</scope>
    <source>
        <strain evidence="2">CHS0354</strain>
        <tissue evidence="2">Mantle</tissue>
    </source>
</reference>
<organism evidence="2 3">
    <name type="scientific">Potamilus streckersoni</name>
    <dbReference type="NCBI Taxonomy" id="2493646"/>
    <lineage>
        <taxon>Eukaryota</taxon>
        <taxon>Metazoa</taxon>
        <taxon>Spiralia</taxon>
        <taxon>Lophotrochozoa</taxon>
        <taxon>Mollusca</taxon>
        <taxon>Bivalvia</taxon>
        <taxon>Autobranchia</taxon>
        <taxon>Heteroconchia</taxon>
        <taxon>Palaeoheterodonta</taxon>
        <taxon>Unionida</taxon>
        <taxon>Unionoidea</taxon>
        <taxon>Unionidae</taxon>
        <taxon>Ambleminae</taxon>
        <taxon>Lampsilini</taxon>
        <taxon>Potamilus</taxon>
    </lineage>
</organism>
<gene>
    <name evidence="2" type="ORF">CHS0354_007393</name>
</gene>
<reference evidence="2" key="1">
    <citation type="journal article" date="2021" name="Genome Biol. Evol.">
        <title>A High-Quality Reference Genome for a Parasitic Bivalve with Doubly Uniparental Inheritance (Bivalvia: Unionida).</title>
        <authorList>
            <person name="Smith C.H."/>
        </authorList>
    </citation>
    <scope>NUCLEOTIDE SEQUENCE</scope>
    <source>
        <strain evidence="2">CHS0354</strain>
    </source>
</reference>
<evidence type="ECO:0000256" key="1">
    <source>
        <dbReference type="SAM" id="MobiDB-lite"/>
    </source>
</evidence>
<reference evidence="2" key="3">
    <citation type="submission" date="2023-05" db="EMBL/GenBank/DDBJ databases">
        <authorList>
            <person name="Smith C.H."/>
        </authorList>
    </citation>
    <scope>NUCLEOTIDE SEQUENCE</scope>
    <source>
        <strain evidence="2">CHS0354</strain>
        <tissue evidence="2">Mantle</tissue>
    </source>
</reference>
<keyword evidence="3" id="KW-1185">Reference proteome</keyword>
<feature type="compositionally biased region" description="Basic and acidic residues" evidence="1">
    <location>
        <begin position="42"/>
        <end position="65"/>
    </location>
</feature>
<sequence>MAQNFALRTICQTSRCLSKRNVFSPVIYKSKISLSASCPVPHSKDGGDGVPDDSKTWNENKKTSVDLEKIPELKEKTPFSHSRGPSFLDNHMKMRPLSPMKRFANILSQEYTNSLDGSQNDKGHISDKKSSNYCDAESSKTGFDSKESQAPFVAVRSKSILPSQRLSKMIPSVYWEEVDKDTKRIIQNIEGDCFGDKGKSKKNVPES</sequence>
<feature type="region of interest" description="Disordered" evidence="1">
    <location>
        <begin position="39"/>
        <end position="65"/>
    </location>
</feature>
<feature type="compositionally biased region" description="Basic and acidic residues" evidence="1">
    <location>
        <begin position="119"/>
        <end position="130"/>
    </location>
</feature>
<proteinExistence type="predicted"/>
<feature type="region of interest" description="Disordered" evidence="1">
    <location>
        <begin position="113"/>
        <end position="148"/>
    </location>
</feature>
<evidence type="ECO:0000313" key="2">
    <source>
        <dbReference type="EMBL" id="KAK3596486.1"/>
    </source>
</evidence>
<evidence type="ECO:0000313" key="3">
    <source>
        <dbReference type="Proteomes" id="UP001195483"/>
    </source>
</evidence>
<name>A0AAE0SRH0_9BIVA</name>
<accession>A0AAE0SRH0</accession>
<comment type="caution">
    <text evidence="2">The sequence shown here is derived from an EMBL/GenBank/DDBJ whole genome shotgun (WGS) entry which is preliminary data.</text>
</comment>
<dbReference type="AlphaFoldDB" id="A0AAE0SRH0"/>
<dbReference type="Proteomes" id="UP001195483">
    <property type="component" value="Unassembled WGS sequence"/>
</dbReference>
<protein>
    <submittedName>
        <fullName evidence="2">Uncharacterized protein</fullName>
    </submittedName>
</protein>